<name>A0ABU0VVH3_9RHOB</name>
<keyword evidence="1" id="KW-0472">Membrane</keyword>
<protein>
    <recommendedName>
        <fullName evidence="4">Apolipoprotein acyltransferase</fullName>
    </recommendedName>
</protein>
<proteinExistence type="predicted"/>
<evidence type="ECO:0000313" key="2">
    <source>
        <dbReference type="EMBL" id="MDQ2065648.1"/>
    </source>
</evidence>
<evidence type="ECO:0008006" key="4">
    <source>
        <dbReference type="Google" id="ProtNLM"/>
    </source>
</evidence>
<feature type="transmembrane region" description="Helical" evidence="1">
    <location>
        <begin position="28"/>
        <end position="50"/>
    </location>
</feature>
<gene>
    <name evidence="2" type="ORF">Q9295_04635</name>
</gene>
<keyword evidence="1" id="KW-0812">Transmembrane</keyword>
<sequence>MFVIGGLVIGAILGLLSARKRNGSGADIAQFMAVYAIGLGILGLFLTIVIERMCF</sequence>
<dbReference type="RefSeq" id="WP_306679333.1">
    <property type="nucleotide sequence ID" value="NZ_JAVDBT010000003.1"/>
</dbReference>
<organism evidence="2 3">
    <name type="scientific">Pseudogemmobacter lacusdianii</name>
    <dbReference type="NCBI Taxonomy" id="3069608"/>
    <lineage>
        <taxon>Bacteria</taxon>
        <taxon>Pseudomonadati</taxon>
        <taxon>Pseudomonadota</taxon>
        <taxon>Alphaproteobacteria</taxon>
        <taxon>Rhodobacterales</taxon>
        <taxon>Paracoccaceae</taxon>
        <taxon>Pseudogemmobacter</taxon>
    </lineage>
</organism>
<evidence type="ECO:0000256" key="1">
    <source>
        <dbReference type="SAM" id="Phobius"/>
    </source>
</evidence>
<reference evidence="2 3" key="1">
    <citation type="submission" date="2023-08" db="EMBL/GenBank/DDBJ databases">
        <title>Characterization of two Paracoccaceae strains isolated from Phycosphere and proposal of Xinfangfangia lacusdiani sp. nov.</title>
        <authorList>
            <person name="Deng Y."/>
            <person name="Zhang Y.Q."/>
        </authorList>
    </citation>
    <scope>NUCLEOTIDE SEQUENCE [LARGE SCALE GENOMIC DNA]</scope>
    <source>
        <strain evidence="2 3">CPCC 101601</strain>
    </source>
</reference>
<keyword evidence="3" id="KW-1185">Reference proteome</keyword>
<accession>A0ABU0VVH3</accession>
<comment type="caution">
    <text evidence="2">The sequence shown here is derived from an EMBL/GenBank/DDBJ whole genome shotgun (WGS) entry which is preliminary data.</text>
</comment>
<keyword evidence="1" id="KW-1133">Transmembrane helix</keyword>
<dbReference type="Proteomes" id="UP001239680">
    <property type="component" value="Unassembled WGS sequence"/>
</dbReference>
<evidence type="ECO:0000313" key="3">
    <source>
        <dbReference type="Proteomes" id="UP001239680"/>
    </source>
</evidence>
<dbReference type="EMBL" id="JAVDBT010000003">
    <property type="protein sequence ID" value="MDQ2065648.1"/>
    <property type="molecule type" value="Genomic_DNA"/>
</dbReference>